<dbReference type="STRING" id="36166.T1GMQ5"/>
<evidence type="ECO:0000256" key="7">
    <source>
        <dbReference type="SAM" id="Phobius"/>
    </source>
</evidence>
<dbReference type="GO" id="GO:0012507">
    <property type="term" value="C:ER to Golgi transport vesicle membrane"/>
    <property type="evidence" value="ECO:0007669"/>
    <property type="project" value="TreeGrafter"/>
</dbReference>
<keyword evidence="5 7" id="KW-1133">Transmembrane helix</keyword>
<dbReference type="HOGENOM" id="CLU_2429597_0_0_1"/>
<dbReference type="Pfam" id="PF12352">
    <property type="entry name" value="V-SNARE_C"/>
    <property type="match status" value="1"/>
</dbReference>
<dbReference type="PANTHER" id="PTHR21230">
    <property type="entry name" value="VESICLE TRANSPORT V-SNARE PROTEIN VTI1-RELATED"/>
    <property type="match status" value="1"/>
</dbReference>
<dbReference type="GO" id="GO:0005484">
    <property type="term" value="F:SNAP receptor activity"/>
    <property type="evidence" value="ECO:0007669"/>
    <property type="project" value="TreeGrafter"/>
</dbReference>
<dbReference type="GO" id="GO:0000149">
    <property type="term" value="F:SNARE binding"/>
    <property type="evidence" value="ECO:0007669"/>
    <property type="project" value="TreeGrafter"/>
</dbReference>
<evidence type="ECO:0000256" key="3">
    <source>
        <dbReference type="ARBA" id="ARBA00022692"/>
    </source>
</evidence>
<protein>
    <submittedName>
        <fullName evidence="8">Uncharacterized protein</fullName>
    </submittedName>
</protein>
<dbReference type="GO" id="GO:0005789">
    <property type="term" value="C:endoplasmic reticulum membrane"/>
    <property type="evidence" value="ECO:0007669"/>
    <property type="project" value="TreeGrafter"/>
</dbReference>
<comment type="subcellular location">
    <subcellularLocation>
        <location evidence="1">Membrane</location>
        <topology evidence="1">Single-pass type IV membrane protein</topology>
    </subcellularLocation>
</comment>
<dbReference type="Gene3D" id="1.20.5.110">
    <property type="match status" value="1"/>
</dbReference>
<accession>T1GMQ5</accession>
<dbReference type="EnsemblMetazoa" id="MESCA004833-RA">
    <property type="protein sequence ID" value="MESCA004833-PA"/>
    <property type="gene ID" value="MESCA004833"/>
</dbReference>
<dbReference type="GO" id="GO:0031902">
    <property type="term" value="C:late endosome membrane"/>
    <property type="evidence" value="ECO:0007669"/>
    <property type="project" value="TreeGrafter"/>
</dbReference>
<keyword evidence="4" id="KW-0653">Protein transport</keyword>
<name>T1GMQ5_MEGSC</name>
<evidence type="ECO:0000256" key="6">
    <source>
        <dbReference type="ARBA" id="ARBA00023136"/>
    </source>
</evidence>
<reference evidence="9" key="1">
    <citation type="submission" date="2013-02" db="EMBL/GenBank/DDBJ databases">
        <authorList>
            <person name="Hughes D."/>
        </authorList>
    </citation>
    <scope>NUCLEOTIDE SEQUENCE</scope>
    <source>
        <strain>Durham</strain>
        <strain evidence="9">NC isolate 2 -- Noor lab</strain>
    </source>
</reference>
<proteinExistence type="predicted"/>
<keyword evidence="6 7" id="KW-0472">Membrane</keyword>
<keyword evidence="3 7" id="KW-0812">Transmembrane</keyword>
<organism evidence="8 9">
    <name type="scientific">Megaselia scalaris</name>
    <name type="common">Humpbacked fly</name>
    <name type="synonym">Phora scalaris</name>
    <dbReference type="NCBI Taxonomy" id="36166"/>
    <lineage>
        <taxon>Eukaryota</taxon>
        <taxon>Metazoa</taxon>
        <taxon>Ecdysozoa</taxon>
        <taxon>Arthropoda</taxon>
        <taxon>Hexapoda</taxon>
        <taxon>Insecta</taxon>
        <taxon>Pterygota</taxon>
        <taxon>Neoptera</taxon>
        <taxon>Endopterygota</taxon>
        <taxon>Diptera</taxon>
        <taxon>Brachycera</taxon>
        <taxon>Muscomorpha</taxon>
        <taxon>Platypezoidea</taxon>
        <taxon>Phoridae</taxon>
        <taxon>Megaseliini</taxon>
        <taxon>Megaselia</taxon>
    </lineage>
</organism>
<reference evidence="8" key="2">
    <citation type="submission" date="2015-06" db="UniProtKB">
        <authorList>
            <consortium name="EnsemblMetazoa"/>
        </authorList>
    </citation>
    <scope>IDENTIFICATION</scope>
</reference>
<sequence length="91" mass="10406">MSGSSILSSLVNQRETLKGARTKLRTIGNTLGLSNHTMKLIERRFAEDKYILFGGMFLTLVVISIVVYFIVLPDYIRFSFEIKINNNKYEA</sequence>
<dbReference type="GO" id="GO:0006906">
    <property type="term" value="P:vesicle fusion"/>
    <property type="evidence" value="ECO:0007669"/>
    <property type="project" value="TreeGrafter"/>
</dbReference>
<evidence type="ECO:0000256" key="2">
    <source>
        <dbReference type="ARBA" id="ARBA00022448"/>
    </source>
</evidence>
<keyword evidence="2" id="KW-0813">Transport</keyword>
<feature type="transmembrane region" description="Helical" evidence="7">
    <location>
        <begin position="50"/>
        <end position="71"/>
    </location>
</feature>
<evidence type="ECO:0000256" key="4">
    <source>
        <dbReference type="ARBA" id="ARBA00022927"/>
    </source>
</evidence>
<dbReference type="EMBL" id="CAQQ02196093">
    <property type="status" value="NOT_ANNOTATED_CDS"/>
    <property type="molecule type" value="Genomic_DNA"/>
</dbReference>
<evidence type="ECO:0000313" key="9">
    <source>
        <dbReference type="Proteomes" id="UP000015102"/>
    </source>
</evidence>
<dbReference type="AlphaFoldDB" id="T1GMQ5"/>
<dbReference type="GO" id="GO:0015031">
    <property type="term" value="P:protein transport"/>
    <property type="evidence" value="ECO:0007669"/>
    <property type="project" value="UniProtKB-KW"/>
</dbReference>
<evidence type="ECO:0000313" key="8">
    <source>
        <dbReference type="EnsemblMetazoa" id="MESCA004833-PA"/>
    </source>
</evidence>
<dbReference type="GO" id="GO:0005794">
    <property type="term" value="C:Golgi apparatus"/>
    <property type="evidence" value="ECO:0007669"/>
    <property type="project" value="TreeGrafter"/>
</dbReference>
<dbReference type="GO" id="GO:0031201">
    <property type="term" value="C:SNARE complex"/>
    <property type="evidence" value="ECO:0007669"/>
    <property type="project" value="TreeGrafter"/>
</dbReference>
<dbReference type="PANTHER" id="PTHR21230:SF1">
    <property type="entry name" value="GOLGI SNAP RECEPTOR COMPLEX MEMBER 2"/>
    <property type="match status" value="1"/>
</dbReference>
<evidence type="ECO:0000256" key="1">
    <source>
        <dbReference type="ARBA" id="ARBA00004211"/>
    </source>
</evidence>
<evidence type="ECO:0000256" key="5">
    <source>
        <dbReference type="ARBA" id="ARBA00022989"/>
    </source>
</evidence>
<dbReference type="Proteomes" id="UP000015102">
    <property type="component" value="Unassembled WGS sequence"/>
</dbReference>
<dbReference type="SUPFAM" id="SSF58038">
    <property type="entry name" value="SNARE fusion complex"/>
    <property type="match status" value="1"/>
</dbReference>
<keyword evidence="9" id="KW-1185">Reference proteome</keyword>